<dbReference type="Proteomes" id="UP001526446">
    <property type="component" value="Unassembled WGS sequence"/>
</dbReference>
<dbReference type="Pfam" id="PF08241">
    <property type="entry name" value="Methyltransf_11"/>
    <property type="match status" value="1"/>
</dbReference>
<proteinExistence type="predicted"/>
<dbReference type="RefSeq" id="WP_166118523.1">
    <property type="nucleotide sequence ID" value="NZ_JAPIUX010000001.1"/>
</dbReference>
<feature type="domain" description="Methyltransferase type 11" evidence="2">
    <location>
        <begin position="83"/>
        <end position="136"/>
    </location>
</feature>
<sequence length="272" mass="29891">MHKAIPPSADAFYQTHAGQTCAALLRERLQWFWPDLRGQRVLGLGYAGPYLGAWQGRGALCISARTPEHGMGRAAGHALHQSIGPVRECVVDQYALPFEDEMFDRVVLVHACTDAAQMVPLLRAAGRVLKDDGRLLLILPNALAGRLRQRGTPFAQDVACSRTALRTMLGHAMLLPERRDEALFLPARHACASMRRGRRLDIAGKVLLPGLGSLMLVEAVKDVFSAIPLPLRSSQSWYRKLLLPAQGAATQKQGEPQRRSMPEEQAARIPEA</sequence>
<gene>
    <name evidence="3" type="ORF">OQ252_00955</name>
</gene>
<dbReference type="GO" id="GO:0032259">
    <property type="term" value="P:methylation"/>
    <property type="evidence" value="ECO:0007669"/>
    <property type="project" value="UniProtKB-KW"/>
</dbReference>
<keyword evidence="3" id="KW-0489">Methyltransferase</keyword>
<protein>
    <submittedName>
        <fullName evidence="3">Methyltransferase domain-containing protein</fullName>
    </submittedName>
</protein>
<name>A0ABT3Q3W3_9PROT</name>
<evidence type="ECO:0000313" key="3">
    <source>
        <dbReference type="EMBL" id="MCX2559971.1"/>
    </source>
</evidence>
<keyword evidence="3" id="KW-0808">Transferase</keyword>
<feature type="compositionally biased region" description="Basic and acidic residues" evidence="1">
    <location>
        <begin position="255"/>
        <end position="272"/>
    </location>
</feature>
<evidence type="ECO:0000313" key="4">
    <source>
        <dbReference type="Proteomes" id="UP001526446"/>
    </source>
</evidence>
<dbReference type="EMBL" id="JAPIUX010000001">
    <property type="protein sequence ID" value="MCX2559971.1"/>
    <property type="molecule type" value="Genomic_DNA"/>
</dbReference>
<keyword evidence="4" id="KW-1185">Reference proteome</keyword>
<reference evidence="3 4" key="1">
    <citation type="submission" date="2022-11" db="EMBL/GenBank/DDBJ databases">
        <title>Genome sequencing of Acetobacter type strain.</title>
        <authorList>
            <person name="Heo J."/>
            <person name="Lee D."/>
            <person name="Han B.-H."/>
            <person name="Hong S.-B."/>
            <person name="Kwon S.-W."/>
        </authorList>
    </citation>
    <scope>NUCLEOTIDE SEQUENCE [LARGE SCALE GENOMIC DNA]</scope>
    <source>
        <strain evidence="3 4">KACC 21251</strain>
    </source>
</reference>
<dbReference type="InterPro" id="IPR029063">
    <property type="entry name" value="SAM-dependent_MTases_sf"/>
</dbReference>
<dbReference type="Gene3D" id="3.40.50.150">
    <property type="entry name" value="Vaccinia Virus protein VP39"/>
    <property type="match status" value="1"/>
</dbReference>
<comment type="caution">
    <text evidence="3">The sequence shown here is derived from an EMBL/GenBank/DDBJ whole genome shotgun (WGS) entry which is preliminary data.</text>
</comment>
<evidence type="ECO:0000259" key="2">
    <source>
        <dbReference type="Pfam" id="PF08241"/>
    </source>
</evidence>
<dbReference type="InterPro" id="IPR013216">
    <property type="entry name" value="Methyltransf_11"/>
</dbReference>
<dbReference type="GO" id="GO:0008168">
    <property type="term" value="F:methyltransferase activity"/>
    <property type="evidence" value="ECO:0007669"/>
    <property type="project" value="UniProtKB-KW"/>
</dbReference>
<organism evidence="3 4">
    <name type="scientific">Acetobacter farinalis</name>
    <dbReference type="NCBI Taxonomy" id="1260984"/>
    <lineage>
        <taxon>Bacteria</taxon>
        <taxon>Pseudomonadati</taxon>
        <taxon>Pseudomonadota</taxon>
        <taxon>Alphaproteobacteria</taxon>
        <taxon>Acetobacterales</taxon>
        <taxon>Acetobacteraceae</taxon>
        <taxon>Acetobacter</taxon>
    </lineage>
</organism>
<evidence type="ECO:0000256" key="1">
    <source>
        <dbReference type="SAM" id="MobiDB-lite"/>
    </source>
</evidence>
<feature type="region of interest" description="Disordered" evidence="1">
    <location>
        <begin position="248"/>
        <end position="272"/>
    </location>
</feature>
<accession>A0ABT3Q3W3</accession>
<dbReference type="SUPFAM" id="SSF53335">
    <property type="entry name" value="S-adenosyl-L-methionine-dependent methyltransferases"/>
    <property type="match status" value="1"/>
</dbReference>